<evidence type="ECO:0000313" key="1">
    <source>
        <dbReference type="EMBL" id="KAG0719229.1"/>
    </source>
</evidence>
<evidence type="ECO:0000313" key="2">
    <source>
        <dbReference type="Proteomes" id="UP000770661"/>
    </source>
</evidence>
<sequence length="175" mass="18753">MVSASSWLLDKSFISPQVDSAPFFVETTRKLANLSKVIQVSLPGIRGAGGVIFGPNSASLVDSSLGFWMSAAGVRGADHNSSAFLVNSCFLAWFTPPLWGAIVQQAQKSPQGFCIHSSMARVGRHPRANAGGVPGWPRVHAFFLPLPPKRTRVTPSEAWNIGKATHRSDQDLAIS</sequence>
<reference evidence="1" key="1">
    <citation type="submission" date="2020-07" db="EMBL/GenBank/DDBJ databases">
        <title>The High-quality genome of the commercially important snow crab, Chionoecetes opilio.</title>
        <authorList>
            <person name="Jeong J.-H."/>
            <person name="Ryu S."/>
        </authorList>
    </citation>
    <scope>NUCLEOTIDE SEQUENCE</scope>
    <source>
        <strain evidence="1">MADBK_172401_WGS</strain>
        <tissue evidence="1">Digestive gland</tissue>
    </source>
</reference>
<keyword evidence="2" id="KW-1185">Reference proteome</keyword>
<accession>A0A8J4YAE0</accession>
<comment type="caution">
    <text evidence="1">The sequence shown here is derived from an EMBL/GenBank/DDBJ whole genome shotgun (WGS) entry which is preliminary data.</text>
</comment>
<protein>
    <submittedName>
        <fullName evidence="1">Uncharacterized protein</fullName>
    </submittedName>
</protein>
<dbReference type="Proteomes" id="UP000770661">
    <property type="component" value="Unassembled WGS sequence"/>
</dbReference>
<proteinExistence type="predicted"/>
<organism evidence="1 2">
    <name type="scientific">Chionoecetes opilio</name>
    <name type="common">Atlantic snow crab</name>
    <name type="synonym">Cancer opilio</name>
    <dbReference type="NCBI Taxonomy" id="41210"/>
    <lineage>
        <taxon>Eukaryota</taxon>
        <taxon>Metazoa</taxon>
        <taxon>Ecdysozoa</taxon>
        <taxon>Arthropoda</taxon>
        <taxon>Crustacea</taxon>
        <taxon>Multicrustacea</taxon>
        <taxon>Malacostraca</taxon>
        <taxon>Eumalacostraca</taxon>
        <taxon>Eucarida</taxon>
        <taxon>Decapoda</taxon>
        <taxon>Pleocyemata</taxon>
        <taxon>Brachyura</taxon>
        <taxon>Eubrachyura</taxon>
        <taxon>Majoidea</taxon>
        <taxon>Majidae</taxon>
        <taxon>Chionoecetes</taxon>
    </lineage>
</organism>
<gene>
    <name evidence="1" type="ORF">GWK47_050901</name>
</gene>
<name>A0A8J4YAE0_CHIOP</name>
<dbReference type="EMBL" id="JACEEZ010014841">
    <property type="protein sequence ID" value="KAG0719229.1"/>
    <property type="molecule type" value="Genomic_DNA"/>
</dbReference>
<dbReference type="AlphaFoldDB" id="A0A8J4YAE0"/>